<keyword evidence="1" id="KW-1133">Transmembrane helix</keyword>
<sequence length="213" mass="22644">MKTDDLIAMLASEAPAVDPHQPARRYALAALAGLAGALLLMVAMLGLRPDISDAIRLPMFWCRMAYAASIAGVSLWAVSRLARPGMPMGPRWSVVAFPVAIAWVAAVCILAHANMEDRVPMVMGHTWKVCAILIATLSVPAFVAMLFAVRGMAPVRPRATAAAVGLFAGATATVAYCLHCPEMAPPFWALWYLVGMLVPAAIGALIGPRALRW</sequence>
<comment type="caution">
    <text evidence="2">The sequence shown here is derived from an EMBL/GenBank/DDBJ whole genome shotgun (WGS) entry which is preliminary data.</text>
</comment>
<feature type="transmembrane region" description="Helical" evidence="1">
    <location>
        <begin position="125"/>
        <end position="147"/>
    </location>
</feature>
<keyword evidence="3" id="KW-1185">Reference proteome</keyword>
<dbReference type="AlphaFoldDB" id="A0A7X5UD33"/>
<evidence type="ECO:0000256" key="1">
    <source>
        <dbReference type="SAM" id="Phobius"/>
    </source>
</evidence>
<feature type="transmembrane region" description="Helical" evidence="1">
    <location>
        <begin position="94"/>
        <end position="113"/>
    </location>
</feature>
<evidence type="ECO:0000313" key="3">
    <source>
        <dbReference type="Proteomes" id="UP000490980"/>
    </source>
</evidence>
<reference evidence="2 3" key="1">
    <citation type="submission" date="2020-03" db="EMBL/GenBank/DDBJ databases">
        <authorList>
            <person name="Lai Q."/>
        </authorList>
    </citation>
    <scope>NUCLEOTIDE SEQUENCE [LARGE SCALE GENOMIC DNA]</scope>
    <source>
        <strain evidence="2 3">CCUG 25036</strain>
    </source>
</reference>
<feature type="transmembrane region" description="Helical" evidence="1">
    <location>
        <begin position="188"/>
        <end position="207"/>
    </location>
</feature>
<keyword evidence="1" id="KW-0472">Membrane</keyword>
<keyword evidence="1" id="KW-0812">Transmembrane</keyword>
<proteinExistence type="predicted"/>
<evidence type="ECO:0000313" key="2">
    <source>
        <dbReference type="EMBL" id="NII08079.1"/>
    </source>
</evidence>
<dbReference type="Proteomes" id="UP000490980">
    <property type="component" value="Unassembled WGS sequence"/>
</dbReference>
<feature type="transmembrane region" description="Helical" evidence="1">
    <location>
        <begin position="159"/>
        <end position="176"/>
    </location>
</feature>
<feature type="transmembrane region" description="Helical" evidence="1">
    <location>
        <begin position="65"/>
        <end position="82"/>
    </location>
</feature>
<protein>
    <submittedName>
        <fullName evidence="2">DUF1109 domain-containing protein</fullName>
    </submittedName>
</protein>
<accession>A0A7X5UD33</accession>
<gene>
    <name evidence="2" type="ORF">HBF25_16970</name>
</gene>
<organism evidence="2 3">
    <name type="scientific">Luteibacter anthropi</name>
    <dbReference type="NCBI Taxonomy" id="564369"/>
    <lineage>
        <taxon>Bacteria</taxon>
        <taxon>Pseudomonadati</taxon>
        <taxon>Pseudomonadota</taxon>
        <taxon>Gammaproteobacteria</taxon>
        <taxon>Lysobacterales</taxon>
        <taxon>Rhodanobacteraceae</taxon>
        <taxon>Luteibacter</taxon>
    </lineage>
</organism>
<dbReference type="EMBL" id="JAARLZ010000010">
    <property type="protein sequence ID" value="NII08079.1"/>
    <property type="molecule type" value="Genomic_DNA"/>
</dbReference>
<dbReference type="RefSeq" id="WP_166950482.1">
    <property type="nucleotide sequence ID" value="NZ_JAARLZ010000010.1"/>
</dbReference>
<dbReference type="InterPro" id="IPR009495">
    <property type="entry name" value="NrsF"/>
</dbReference>
<name>A0A7X5UD33_9GAMM</name>
<feature type="transmembrane region" description="Helical" evidence="1">
    <location>
        <begin position="26"/>
        <end position="45"/>
    </location>
</feature>
<dbReference type="Pfam" id="PF06532">
    <property type="entry name" value="NrsF"/>
    <property type="match status" value="1"/>
</dbReference>